<keyword evidence="2" id="KW-1185">Reference proteome</keyword>
<dbReference type="EMBL" id="JAAVTX010000002">
    <property type="protein sequence ID" value="NKE44746.1"/>
    <property type="molecule type" value="Genomic_DNA"/>
</dbReference>
<dbReference type="Proteomes" id="UP000765160">
    <property type="component" value="Unassembled WGS sequence"/>
</dbReference>
<protein>
    <submittedName>
        <fullName evidence="1">Uncharacterized protein</fullName>
    </submittedName>
</protein>
<accession>A0ABX1EXD1</accession>
<comment type="caution">
    <text evidence="1">The sequence shown here is derived from an EMBL/GenBank/DDBJ whole genome shotgun (WGS) entry which is preliminary data.</text>
</comment>
<organism evidence="1 2">
    <name type="scientific">Falsiroseomonas frigidaquae</name>
    <dbReference type="NCBI Taxonomy" id="487318"/>
    <lineage>
        <taxon>Bacteria</taxon>
        <taxon>Pseudomonadati</taxon>
        <taxon>Pseudomonadota</taxon>
        <taxon>Alphaproteobacteria</taxon>
        <taxon>Acetobacterales</taxon>
        <taxon>Roseomonadaceae</taxon>
        <taxon>Falsiroseomonas</taxon>
    </lineage>
</organism>
<evidence type="ECO:0000313" key="2">
    <source>
        <dbReference type="Proteomes" id="UP000765160"/>
    </source>
</evidence>
<dbReference type="RefSeq" id="WP_168049018.1">
    <property type="nucleotide sequence ID" value="NZ_JAATJR010000002.1"/>
</dbReference>
<evidence type="ECO:0000313" key="1">
    <source>
        <dbReference type="EMBL" id="NKE44746.1"/>
    </source>
</evidence>
<name>A0ABX1EXD1_9PROT</name>
<sequence length="110" mass="11212">METAATRAQAEILPRLGADEHVPVPGTLRFDEVLQALNPLHHVPVVGSIYRAATGESLNPALRVLGAAAFGGPIGMLSTAVFAAIEQFSAPANASTATAGRQAGSQAPRA</sequence>
<gene>
    <name evidence="1" type="ORF">HB662_08150</name>
</gene>
<reference evidence="1 2" key="1">
    <citation type="submission" date="2020-03" db="EMBL/GenBank/DDBJ databases">
        <title>Roseomonas selenitidurans sp. nov. isolated from soil.</title>
        <authorList>
            <person name="Liu H."/>
        </authorList>
    </citation>
    <scope>NUCLEOTIDE SEQUENCE [LARGE SCALE GENOMIC DNA]</scope>
    <source>
        <strain evidence="1 2">JCM 15073</strain>
    </source>
</reference>
<proteinExistence type="predicted"/>